<dbReference type="PROSITE" id="PS00135">
    <property type="entry name" value="TRYPSIN_SER"/>
    <property type="match status" value="1"/>
</dbReference>
<dbReference type="CDD" id="cd00190">
    <property type="entry name" value="Tryp_SPc"/>
    <property type="match status" value="1"/>
</dbReference>
<evidence type="ECO:0000256" key="14">
    <source>
        <dbReference type="RuleBase" id="RU363034"/>
    </source>
</evidence>
<comment type="caution">
    <text evidence="17">The sequence shown here is derived from an EMBL/GenBank/DDBJ whole genome shotgun (WGS) entry which is preliminary data.</text>
</comment>
<dbReference type="InterPro" id="IPR009003">
    <property type="entry name" value="Peptidase_S1_PA"/>
</dbReference>
<keyword evidence="8 14" id="KW-0720">Serine protease</keyword>
<dbReference type="GO" id="GO:0004252">
    <property type="term" value="F:serine-type endopeptidase activity"/>
    <property type="evidence" value="ECO:0007669"/>
    <property type="project" value="UniProtKB-EC"/>
</dbReference>
<evidence type="ECO:0000313" key="17">
    <source>
        <dbReference type="EMBL" id="KAG8517990.1"/>
    </source>
</evidence>
<dbReference type="SMART" id="SM00020">
    <property type="entry name" value="Tryp_SPc"/>
    <property type="match status" value="1"/>
</dbReference>
<dbReference type="InterPro" id="IPR043504">
    <property type="entry name" value="Peptidase_S1_PA_chymotrypsin"/>
</dbReference>
<dbReference type="InterPro" id="IPR001254">
    <property type="entry name" value="Trypsin_dom"/>
</dbReference>
<dbReference type="PROSITE" id="PS50240">
    <property type="entry name" value="TRYPSIN_DOM"/>
    <property type="match status" value="1"/>
</dbReference>
<keyword evidence="18" id="KW-1185">Reference proteome</keyword>
<evidence type="ECO:0000256" key="1">
    <source>
        <dbReference type="ARBA" id="ARBA00001656"/>
    </source>
</evidence>
<keyword evidence="11" id="KW-0325">Glycoprotein</keyword>
<sequence>MTTGCCHHGVREQHAPQPLVLSSGRAPGPRGCPRTAHPAAVSTAASPRPRDPALPAPPPAMGSEDLGALSLFGQGRPVLCGPLGCPGPCAVTMPVRPGPCGFRSLQGGTRIVGGQTAHAGSWPWMVSLQVYTYHSNRRYHVCGGTLLNAHWVLTAAHCFAKKKNVYDWRLVFGAKEVVYGSSTPVKPPQQERYVEKIVLHEHYLPSLEANDIALLKVTPPITCGRFIGQGCLPPFRAGPPRVPQTCWVAGWGFVKENSRRVSPLLQEARVDLIDLDLCNSTQWYNGRIHANNVCAGYPEGKVDTCQGDSGGPLMCEDKAENTFVVVGVTSWGVGCARAKRPGVYTSTWAYLNWIASKIGATALHKSQLASAAHPTVPPARPPLAHPAHSPWYFQHPPRPALPRPPTGATALRPSASHPPPPPPPRPHPPTHPRPPQPPPPPPPAPTTRPPQALSFAKRLQQLIEALKGKTFSSGNSSYEADTTDLPELTAPS</sequence>
<dbReference type="GO" id="GO:0007340">
    <property type="term" value="P:acrosome reaction"/>
    <property type="evidence" value="ECO:0007669"/>
    <property type="project" value="TreeGrafter"/>
</dbReference>
<dbReference type="Proteomes" id="UP000700334">
    <property type="component" value="Unassembled WGS sequence"/>
</dbReference>
<feature type="compositionally biased region" description="Low complexity" evidence="15">
    <location>
        <begin position="406"/>
        <end position="415"/>
    </location>
</feature>
<dbReference type="InterPro" id="IPR001314">
    <property type="entry name" value="Peptidase_S1A"/>
</dbReference>
<feature type="compositionally biased region" description="Pro residues" evidence="15">
    <location>
        <begin position="396"/>
        <end position="405"/>
    </location>
</feature>
<feature type="region of interest" description="Disordered" evidence="15">
    <location>
        <begin position="466"/>
        <end position="492"/>
    </location>
</feature>
<feature type="region of interest" description="Disordered" evidence="15">
    <location>
        <begin position="372"/>
        <end position="453"/>
    </location>
</feature>
<feature type="compositionally biased region" description="Pro residues" evidence="15">
    <location>
        <begin position="375"/>
        <end position="384"/>
    </location>
</feature>
<evidence type="ECO:0000256" key="9">
    <source>
        <dbReference type="ARBA" id="ARBA00023145"/>
    </source>
</evidence>
<dbReference type="Pfam" id="PF00089">
    <property type="entry name" value="Trypsin"/>
    <property type="match status" value="1"/>
</dbReference>
<accession>A0A8J6AIS3</accession>
<dbReference type="PANTHER" id="PTHR24252">
    <property type="entry name" value="ACROSIN-RELATED"/>
    <property type="match status" value="1"/>
</dbReference>
<keyword evidence="9" id="KW-0865">Zymogen</keyword>
<keyword evidence="7 14" id="KW-0378">Hydrolase</keyword>
<evidence type="ECO:0000256" key="6">
    <source>
        <dbReference type="ARBA" id="ARBA00022729"/>
    </source>
</evidence>
<proteinExistence type="inferred from homology"/>
<protein>
    <recommendedName>
        <fullName evidence="4">Acrosin</fullName>
        <ecNumber evidence="3">3.4.21.10</ecNumber>
    </recommendedName>
</protein>
<comment type="function">
    <text evidence="2">Acrosin is the major protease of mammalian spermatozoa. It is a serine protease of trypsin-like cleavage specificity, it is synthesized in a zymogen form, proacrosin and stored in the acrosome.</text>
</comment>
<dbReference type="AlphaFoldDB" id="A0A8J6AIS3"/>
<comment type="similarity">
    <text evidence="12">Belongs to the peptidase S1 family. CLIP subfamily.</text>
</comment>
<keyword evidence="6" id="KW-0732">Signal</keyword>
<dbReference type="EMBL" id="JAGFMF010011642">
    <property type="protein sequence ID" value="KAG8517990.1"/>
    <property type="molecule type" value="Genomic_DNA"/>
</dbReference>
<dbReference type="GO" id="GO:0006508">
    <property type="term" value="P:proteolysis"/>
    <property type="evidence" value="ECO:0007669"/>
    <property type="project" value="UniProtKB-KW"/>
</dbReference>
<dbReference type="InterPro" id="IPR033116">
    <property type="entry name" value="TRYPSIN_SER"/>
</dbReference>
<evidence type="ECO:0000256" key="4">
    <source>
        <dbReference type="ARBA" id="ARBA00017161"/>
    </source>
</evidence>
<dbReference type="OrthoDB" id="6339452at2759"/>
<name>A0A8J6AIS3_GALPY</name>
<dbReference type="PRINTS" id="PR00722">
    <property type="entry name" value="CHYMOTRYPSIN"/>
</dbReference>
<keyword evidence="10" id="KW-1015">Disulfide bond</keyword>
<evidence type="ECO:0000256" key="8">
    <source>
        <dbReference type="ARBA" id="ARBA00022825"/>
    </source>
</evidence>
<evidence type="ECO:0000256" key="7">
    <source>
        <dbReference type="ARBA" id="ARBA00022801"/>
    </source>
</evidence>
<evidence type="ECO:0000259" key="16">
    <source>
        <dbReference type="PROSITE" id="PS50240"/>
    </source>
</evidence>
<evidence type="ECO:0000256" key="11">
    <source>
        <dbReference type="ARBA" id="ARBA00023180"/>
    </source>
</evidence>
<evidence type="ECO:0000256" key="13">
    <source>
        <dbReference type="ARBA" id="ARBA00025832"/>
    </source>
</evidence>
<evidence type="ECO:0000256" key="3">
    <source>
        <dbReference type="ARBA" id="ARBA00012050"/>
    </source>
</evidence>
<comment type="subunit">
    <text evidence="13">Heavy chain (catalytic) and a light chain linked by two disulfide bonds. Forms a heterodimer with SERPINA5.</text>
</comment>
<feature type="compositionally biased region" description="Polar residues" evidence="15">
    <location>
        <begin position="470"/>
        <end position="480"/>
    </location>
</feature>
<dbReference type="SUPFAM" id="SSF50494">
    <property type="entry name" value="Trypsin-like serine proteases"/>
    <property type="match status" value="1"/>
</dbReference>
<evidence type="ECO:0000313" key="18">
    <source>
        <dbReference type="Proteomes" id="UP000700334"/>
    </source>
</evidence>
<dbReference type="InterPro" id="IPR018114">
    <property type="entry name" value="TRYPSIN_HIS"/>
</dbReference>
<keyword evidence="5 14" id="KW-0645">Protease</keyword>
<reference evidence="17" key="1">
    <citation type="journal article" date="2021" name="Evol. Appl.">
        <title>The genome of the Pyrenean desman and the effects of bottlenecks and inbreeding on the genomic landscape of an endangered species.</title>
        <authorList>
            <person name="Escoda L."/>
            <person name="Castresana J."/>
        </authorList>
    </citation>
    <scope>NUCLEOTIDE SEQUENCE</scope>
    <source>
        <strain evidence="17">IBE-C5619</strain>
    </source>
</reference>
<dbReference type="FunFam" id="2.40.10.10:FF:000060">
    <property type="entry name" value="Acrosin"/>
    <property type="match status" value="1"/>
</dbReference>
<feature type="domain" description="Peptidase S1" evidence="16">
    <location>
        <begin position="111"/>
        <end position="359"/>
    </location>
</feature>
<dbReference type="EC" id="3.4.21.10" evidence="3"/>
<dbReference type="PROSITE" id="PS00134">
    <property type="entry name" value="TRYPSIN_HIS"/>
    <property type="match status" value="1"/>
</dbReference>
<evidence type="ECO:0000256" key="2">
    <source>
        <dbReference type="ARBA" id="ARBA00003042"/>
    </source>
</evidence>
<dbReference type="FunFam" id="2.40.10.10:FF:000002">
    <property type="entry name" value="Transmembrane protease serine"/>
    <property type="match status" value="1"/>
</dbReference>
<evidence type="ECO:0000256" key="5">
    <source>
        <dbReference type="ARBA" id="ARBA00022670"/>
    </source>
</evidence>
<gene>
    <name evidence="17" type="ORF">J0S82_011034</name>
</gene>
<dbReference type="PANTHER" id="PTHR24252:SF8">
    <property type="entry name" value="ACROSIN"/>
    <property type="match status" value="1"/>
</dbReference>
<feature type="compositionally biased region" description="Pro residues" evidence="15">
    <location>
        <begin position="416"/>
        <end position="448"/>
    </location>
</feature>
<feature type="region of interest" description="Disordered" evidence="15">
    <location>
        <begin position="16"/>
        <end position="60"/>
    </location>
</feature>
<evidence type="ECO:0000256" key="10">
    <source>
        <dbReference type="ARBA" id="ARBA00023157"/>
    </source>
</evidence>
<evidence type="ECO:0000256" key="12">
    <source>
        <dbReference type="ARBA" id="ARBA00024195"/>
    </source>
</evidence>
<organism evidence="17 18">
    <name type="scientific">Galemys pyrenaicus</name>
    <name type="common">Iberian desman</name>
    <name type="synonym">Pyrenean desman</name>
    <dbReference type="NCBI Taxonomy" id="202257"/>
    <lineage>
        <taxon>Eukaryota</taxon>
        <taxon>Metazoa</taxon>
        <taxon>Chordata</taxon>
        <taxon>Craniata</taxon>
        <taxon>Vertebrata</taxon>
        <taxon>Euteleostomi</taxon>
        <taxon>Mammalia</taxon>
        <taxon>Eutheria</taxon>
        <taxon>Laurasiatheria</taxon>
        <taxon>Eulipotyphla</taxon>
        <taxon>Talpidae</taxon>
        <taxon>Galemys</taxon>
    </lineage>
</organism>
<evidence type="ECO:0000256" key="15">
    <source>
        <dbReference type="SAM" id="MobiDB-lite"/>
    </source>
</evidence>
<comment type="catalytic activity">
    <reaction evidence="1">
        <text>Preferential cleavage: Arg-|-Xaa, Lys-|-Xaa.</text>
        <dbReference type="EC" id="3.4.21.10"/>
    </reaction>
</comment>
<dbReference type="Gene3D" id="2.40.10.10">
    <property type="entry name" value="Trypsin-like serine proteases"/>
    <property type="match status" value="2"/>
</dbReference>